<evidence type="ECO:0000256" key="7">
    <source>
        <dbReference type="ARBA" id="ARBA00023157"/>
    </source>
</evidence>
<gene>
    <name evidence="13" type="ORF">CINC_LOCUS7328</name>
</gene>
<keyword evidence="14" id="KW-1185">Reference proteome</keyword>
<feature type="region of interest" description="Disordered" evidence="11">
    <location>
        <begin position="604"/>
        <end position="679"/>
    </location>
</feature>
<evidence type="ECO:0000256" key="5">
    <source>
        <dbReference type="ARBA" id="ARBA00022801"/>
    </source>
</evidence>
<dbReference type="GO" id="GO:0006508">
    <property type="term" value="P:proteolysis"/>
    <property type="evidence" value="ECO:0007669"/>
    <property type="project" value="UniProtKB-KW"/>
</dbReference>
<feature type="region of interest" description="Disordered" evidence="11">
    <location>
        <begin position="445"/>
        <end position="489"/>
    </location>
</feature>
<dbReference type="FunFam" id="2.40.10.10:FF:000068">
    <property type="entry name" value="transmembrane protease serine 2"/>
    <property type="match status" value="1"/>
</dbReference>
<dbReference type="PROSITE" id="PS50240">
    <property type="entry name" value="TRYPSIN_DOM"/>
    <property type="match status" value="1"/>
</dbReference>
<dbReference type="InterPro" id="IPR001314">
    <property type="entry name" value="Peptidase_S1A"/>
</dbReference>
<dbReference type="CDD" id="cd00190">
    <property type="entry name" value="Tryp_SPc"/>
    <property type="match status" value="1"/>
</dbReference>
<dbReference type="Pfam" id="PF00089">
    <property type="entry name" value="Trypsin"/>
    <property type="match status" value="1"/>
</dbReference>
<feature type="compositionally biased region" description="Basic residues" evidence="11">
    <location>
        <begin position="642"/>
        <end position="653"/>
    </location>
</feature>
<evidence type="ECO:0000256" key="9">
    <source>
        <dbReference type="ARBA" id="ARBA00055534"/>
    </source>
</evidence>
<dbReference type="GO" id="GO:0090729">
    <property type="term" value="F:toxin activity"/>
    <property type="evidence" value="ECO:0007669"/>
    <property type="project" value="UniProtKB-KW"/>
</dbReference>
<dbReference type="GO" id="GO:0004252">
    <property type="term" value="F:serine-type endopeptidase activity"/>
    <property type="evidence" value="ECO:0007669"/>
    <property type="project" value="InterPro"/>
</dbReference>
<proteinExistence type="inferred from homology"/>
<feature type="compositionally biased region" description="Basic residues" evidence="11">
    <location>
        <begin position="624"/>
        <end position="634"/>
    </location>
</feature>
<evidence type="ECO:0000313" key="13">
    <source>
        <dbReference type="EMBL" id="CAH0596839.1"/>
    </source>
</evidence>
<dbReference type="SMART" id="SM00020">
    <property type="entry name" value="Tryp_SPc"/>
    <property type="match status" value="1"/>
</dbReference>
<dbReference type="InterPro" id="IPR009003">
    <property type="entry name" value="Peptidase_S1_PA"/>
</dbReference>
<dbReference type="Gene3D" id="2.40.10.10">
    <property type="entry name" value="Trypsin-like serine proteases"/>
    <property type="match status" value="1"/>
</dbReference>
<keyword evidence="10" id="KW-1205">Fibrinolytic toxin</keyword>
<dbReference type="InterPro" id="IPR001254">
    <property type="entry name" value="Trypsin_dom"/>
</dbReference>
<dbReference type="PANTHER" id="PTHR24276">
    <property type="entry name" value="POLYSERASE-RELATED"/>
    <property type="match status" value="1"/>
</dbReference>
<dbReference type="SUPFAM" id="SSF50494">
    <property type="entry name" value="Trypsin-like serine proteases"/>
    <property type="match status" value="1"/>
</dbReference>
<evidence type="ECO:0000256" key="4">
    <source>
        <dbReference type="ARBA" id="ARBA00022670"/>
    </source>
</evidence>
<name>A0A9P0FVU9_CHRIL</name>
<keyword evidence="8" id="KW-1199">Hemostasis impairing toxin</keyword>
<evidence type="ECO:0000256" key="1">
    <source>
        <dbReference type="ARBA" id="ARBA00004239"/>
    </source>
</evidence>
<feature type="compositionally biased region" description="Basic and acidic residues" evidence="11">
    <location>
        <begin position="462"/>
        <end position="474"/>
    </location>
</feature>
<dbReference type="InterPro" id="IPR043504">
    <property type="entry name" value="Peptidase_S1_PA_chymotrypsin"/>
</dbReference>
<evidence type="ECO:0000313" key="14">
    <source>
        <dbReference type="Proteomes" id="UP001154114"/>
    </source>
</evidence>
<evidence type="ECO:0000256" key="10">
    <source>
        <dbReference type="ARBA" id="ARBA00084094"/>
    </source>
</evidence>
<dbReference type="PRINTS" id="PR00722">
    <property type="entry name" value="CHYMOTRYPSIN"/>
</dbReference>
<dbReference type="InterPro" id="IPR050430">
    <property type="entry name" value="Peptidase_S1"/>
</dbReference>
<keyword evidence="6" id="KW-0720">Serine protease</keyword>
<keyword evidence="3" id="KW-0800">Toxin</keyword>
<comment type="function">
    <text evidence="9">Fibrinolytic activity; shows preferential cleavage of Arg-Gly bonds in all three fibrinogen chains. Contact with the caterpillars causes severe bleeding, due the anticoagulant effect of the protein.</text>
</comment>
<feature type="compositionally biased region" description="Basic and acidic residues" evidence="11">
    <location>
        <begin position="419"/>
        <end position="429"/>
    </location>
</feature>
<accession>A0A9P0FVU9</accession>
<keyword evidence="5" id="KW-0378">Hydrolase</keyword>
<dbReference type="Proteomes" id="UP001154114">
    <property type="component" value="Chromosome 23"/>
</dbReference>
<dbReference type="OrthoDB" id="6380398at2759"/>
<feature type="compositionally biased region" description="Acidic residues" evidence="11">
    <location>
        <begin position="604"/>
        <end position="613"/>
    </location>
</feature>
<evidence type="ECO:0000256" key="2">
    <source>
        <dbReference type="ARBA" id="ARBA00007664"/>
    </source>
</evidence>
<protein>
    <recommendedName>
        <fullName evidence="12">Peptidase S1 domain-containing protein</fullName>
    </recommendedName>
</protein>
<comment type="similarity">
    <text evidence="2">Belongs to the peptidase S1 family.</text>
</comment>
<dbReference type="AlphaFoldDB" id="A0A9P0FVU9"/>
<reference evidence="13" key="1">
    <citation type="submission" date="2021-12" db="EMBL/GenBank/DDBJ databases">
        <authorList>
            <person name="King R."/>
        </authorList>
    </citation>
    <scope>NUCLEOTIDE SEQUENCE</scope>
</reference>
<feature type="domain" description="Peptidase S1" evidence="12">
    <location>
        <begin position="27"/>
        <end position="265"/>
    </location>
</feature>
<sequence>MIGITGRLLLKPPPNIKVHINSKTRRVFNGMKTTIKMFPFIVSIHIMGEFACAGSIISRDIIITAATCLQESYSNRSKLNPKSIYVRLGSDYITSDGETIPVQDLHFHPDYDSDILRNNLVLIRLEKRIRFSKQQPLIRRIEYDTARQGLDPDEEGVLILGWGATKEDQTVNVNQKLTMDDLDQFQWDTCKDLYSEDYVNAENFCAAKINKRGGACNGDVGGPGVIGPKLMGIISFGAPVCGSTDAPTVFTKLGYYADWINSVLKSKPERRSAMTYPSRIARRNISDTQLMSRIYESIQSARSKFRGRDEYPEEVTVLKEILSELVKSNTGMVDELMYGDLYADFNEIFEGSEKLPVSQHVLVNKSLYPIPEVHYDAPREYLTVTLTTSHTKSRLAKIGGSTPSNGLGRAIKPIGVESSGHHNSDESVSSKEAIAHELSVELLSSSSNTKIKHQETKHKKYTAHDKHREHEKTKKPAPPTTTTSKAHFSTSKDKIFDKIRIASNDKNENIGNMFYNLFDKGINVIKKTFSNNIFSTAENDKDNVNSSKKNSKSIIVHENDKDNNIHSRNQNDMIINVDNYKLTVNRINQSYDDEYDESVYDIDVDESESESETEEKHSVQSKKTTVKTKSKSHSKKETSNVGKKKMYSGKKTIRTSNKNSQESEDYSYTKHPEAVGTQMNLWYNL</sequence>
<dbReference type="EMBL" id="LR824026">
    <property type="protein sequence ID" value="CAH0596839.1"/>
    <property type="molecule type" value="Genomic_DNA"/>
</dbReference>
<evidence type="ECO:0000256" key="6">
    <source>
        <dbReference type="ARBA" id="ARBA00022825"/>
    </source>
</evidence>
<dbReference type="PANTHER" id="PTHR24276:SF98">
    <property type="entry name" value="FI18310P1-RELATED"/>
    <property type="match status" value="1"/>
</dbReference>
<evidence type="ECO:0000256" key="8">
    <source>
        <dbReference type="ARBA" id="ARBA00023240"/>
    </source>
</evidence>
<comment type="subcellular location">
    <subcellularLocation>
        <location evidence="1">Secreted</location>
        <location evidence="1">Extracellular space</location>
    </subcellularLocation>
</comment>
<keyword evidence="4" id="KW-0645">Protease</keyword>
<evidence type="ECO:0000256" key="11">
    <source>
        <dbReference type="SAM" id="MobiDB-lite"/>
    </source>
</evidence>
<organism evidence="13 14">
    <name type="scientific">Chrysodeixis includens</name>
    <name type="common">Soybean looper</name>
    <name type="synonym">Pseudoplusia includens</name>
    <dbReference type="NCBI Taxonomy" id="689277"/>
    <lineage>
        <taxon>Eukaryota</taxon>
        <taxon>Metazoa</taxon>
        <taxon>Ecdysozoa</taxon>
        <taxon>Arthropoda</taxon>
        <taxon>Hexapoda</taxon>
        <taxon>Insecta</taxon>
        <taxon>Pterygota</taxon>
        <taxon>Neoptera</taxon>
        <taxon>Endopterygota</taxon>
        <taxon>Lepidoptera</taxon>
        <taxon>Glossata</taxon>
        <taxon>Ditrysia</taxon>
        <taxon>Noctuoidea</taxon>
        <taxon>Noctuidae</taxon>
        <taxon>Plusiinae</taxon>
        <taxon>Chrysodeixis</taxon>
    </lineage>
</organism>
<evidence type="ECO:0000256" key="3">
    <source>
        <dbReference type="ARBA" id="ARBA00022656"/>
    </source>
</evidence>
<keyword evidence="7" id="KW-1015">Disulfide bond</keyword>
<evidence type="ECO:0000259" key="12">
    <source>
        <dbReference type="PROSITE" id="PS50240"/>
    </source>
</evidence>
<feature type="region of interest" description="Disordered" evidence="11">
    <location>
        <begin position="395"/>
        <end position="429"/>
    </location>
</feature>
<dbReference type="GO" id="GO:0005576">
    <property type="term" value="C:extracellular region"/>
    <property type="evidence" value="ECO:0007669"/>
    <property type="project" value="UniProtKB-SubCell"/>
</dbReference>